<evidence type="ECO:0000256" key="1">
    <source>
        <dbReference type="SAM" id="Phobius"/>
    </source>
</evidence>
<sequence length="392" mass="44426">MPLKKTILKIHSWLGLLSGLVVFILGITGCIYVFMEEIKPVVYHQRLFVEVPENKQRLPIAVITAKAQEAVGITYPLQLAEVPQAANRSFMFRAVKTNPDALLYATYMEYFYRVYVNPYTGEILKVENTKWEFFNTIVNLHINLLLGPKIGGTIVNWSVIIFIVMLVSGIILWWPAGKAAAKQRFRFRWKKDTKWKRKNYDLHNILGFYAMLILLVIALTGLVISYPWFSNAVQWLGNGGKKTTPPPAVFADTTATQILPLDHIITNANNRVPQGSTLLITLPKDKNAVVSVFARRDGKPLYHATRMKYDQHTATPLWSRSFADMTGGERLQAMNYDIHVGAVMGLPGKILAFLASLIAASLPVTGFYIWWGRKNKKKPAYKSRTMPQQQRA</sequence>
<accession>A0A327W2D7</accession>
<name>A0A327W2D7_9BACT</name>
<feature type="transmembrane region" description="Helical" evidence="1">
    <location>
        <begin position="206"/>
        <end position="229"/>
    </location>
</feature>
<keyword evidence="1" id="KW-1133">Transmembrane helix</keyword>
<protein>
    <submittedName>
        <fullName evidence="2">Putative iron-regulated membrane protein</fullName>
    </submittedName>
</protein>
<dbReference type="AlphaFoldDB" id="A0A327W2D7"/>
<organism evidence="2 3">
    <name type="scientific">Chitinophaga dinghuensis</name>
    <dbReference type="NCBI Taxonomy" id="1539050"/>
    <lineage>
        <taxon>Bacteria</taxon>
        <taxon>Pseudomonadati</taxon>
        <taxon>Bacteroidota</taxon>
        <taxon>Chitinophagia</taxon>
        <taxon>Chitinophagales</taxon>
        <taxon>Chitinophagaceae</taxon>
        <taxon>Chitinophaga</taxon>
    </lineage>
</organism>
<dbReference type="Proteomes" id="UP000249819">
    <property type="component" value="Unassembled WGS sequence"/>
</dbReference>
<evidence type="ECO:0000313" key="2">
    <source>
        <dbReference type="EMBL" id="RAJ79098.1"/>
    </source>
</evidence>
<reference evidence="2 3" key="1">
    <citation type="submission" date="2018-06" db="EMBL/GenBank/DDBJ databases">
        <title>Genomic Encyclopedia of Archaeal and Bacterial Type Strains, Phase II (KMG-II): from individual species to whole genera.</title>
        <authorList>
            <person name="Goeker M."/>
        </authorList>
    </citation>
    <scope>NUCLEOTIDE SEQUENCE [LARGE SCALE GENOMIC DNA]</scope>
    <source>
        <strain evidence="2 3">DSM 29821</strain>
    </source>
</reference>
<dbReference type="Pfam" id="PF03929">
    <property type="entry name" value="PepSY_TM"/>
    <property type="match status" value="1"/>
</dbReference>
<dbReference type="RefSeq" id="WP_111593569.1">
    <property type="nucleotide sequence ID" value="NZ_QLMA01000006.1"/>
</dbReference>
<feature type="transmembrane region" description="Helical" evidence="1">
    <location>
        <begin position="154"/>
        <end position="176"/>
    </location>
</feature>
<feature type="transmembrane region" description="Helical" evidence="1">
    <location>
        <begin position="12"/>
        <end position="35"/>
    </location>
</feature>
<dbReference type="OrthoDB" id="111691at2"/>
<keyword evidence="3" id="KW-1185">Reference proteome</keyword>
<comment type="caution">
    <text evidence="2">The sequence shown here is derived from an EMBL/GenBank/DDBJ whole genome shotgun (WGS) entry which is preliminary data.</text>
</comment>
<keyword evidence="1" id="KW-0812">Transmembrane</keyword>
<dbReference type="PANTHER" id="PTHR34219">
    <property type="entry name" value="IRON-REGULATED INNER MEMBRANE PROTEIN-RELATED"/>
    <property type="match status" value="1"/>
</dbReference>
<dbReference type="PROSITE" id="PS51257">
    <property type="entry name" value="PROKAR_LIPOPROTEIN"/>
    <property type="match status" value="1"/>
</dbReference>
<feature type="transmembrane region" description="Helical" evidence="1">
    <location>
        <begin position="350"/>
        <end position="371"/>
    </location>
</feature>
<keyword evidence="1" id="KW-0472">Membrane</keyword>
<dbReference type="PANTHER" id="PTHR34219:SF3">
    <property type="entry name" value="BLL7967 PROTEIN"/>
    <property type="match status" value="1"/>
</dbReference>
<proteinExistence type="predicted"/>
<gene>
    <name evidence="2" type="ORF">CLV59_106158</name>
</gene>
<dbReference type="EMBL" id="QLMA01000006">
    <property type="protein sequence ID" value="RAJ79098.1"/>
    <property type="molecule type" value="Genomic_DNA"/>
</dbReference>
<dbReference type="InterPro" id="IPR005625">
    <property type="entry name" value="PepSY-ass_TM"/>
</dbReference>
<evidence type="ECO:0000313" key="3">
    <source>
        <dbReference type="Proteomes" id="UP000249819"/>
    </source>
</evidence>